<dbReference type="InterPro" id="IPR019740">
    <property type="entry name" value="Pyridox_Oxase_CS"/>
</dbReference>
<keyword evidence="2" id="KW-0285">Flavoprotein</keyword>
<evidence type="ECO:0000256" key="2">
    <source>
        <dbReference type="ARBA" id="ARBA00022630"/>
    </source>
</evidence>
<feature type="binding site" evidence="6">
    <location>
        <begin position="78"/>
        <end position="79"/>
    </location>
    <ligand>
        <name>FMN</name>
        <dbReference type="ChEBI" id="CHEBI:58210"/>
    </ligand>
</feature>
<feature type="binding site" evidence="6">
    <location>
        <position position="197"/>
    </location>
    <ligand>
        <name>FMN</name>
        <dbReference type="ChEBI" id="CHEBI:58210"/>
    </ligand>
</feature>
<dbReference type="Gene3D" id="2.30.110.10">
    <property type="entry name" value="Electron Transport, Fmn-binding Protein, Chain A"/>
    <property type="match status" value="1"/>
</dbReference>
<dbReference type="Pfam" id="PF10590">
    <property type="entry name" value="PNP_phzG_C"/>
    <property type="match status" value="1"/>
</dbReference>
<dbReference type="InterPro" id="IPR019576">
    <property type="entry name" value="Pyridoxamine_oxidase_dimer_C"/>
</dbReference>
<evidence type="ECO:0000256" key="1">
    <source>
        <dbReference type="ARBA" id="ARBA00007301"/>
    </source>
</evidence>
<dbReference type="InterPro" id="IPR000659">
    <property type="entry name" value="Pyridox_Oxase"/>
</dbReference>
<dbReference type="HAMAP" id="MF_01629">
    <property type="entry name" value="PdxH"/>
    <property type="match status" value="1"/>
</dbReference>
<dbReference type="Proteomes" id="UP000782312">
    <property type="component" value="Unassembled WGS sequence"/>
</dbReference>
<dbReference type="NCBIfam" id="NF004231">
    <property type="entry name" value="PRK05679.1"/>
    <property type="match status" value="1"/>
</dbReference>
<evidence type="ECO:0000313" key="9">
    <source>
        <dbReference type="EMBL" id="MBI3129244.1"/>
    </source>
</evidence>
<dbReference type="PROSITE" id="PS01064">
    <property type="entry name" value="PYRIDOX_OXIDASE"/>
    <property type="match status" value="1"/>
</dbReference>
<reference evidence="9" key="1">
    <citation type="submission" date="2020-07" db="EMBL/GenBank/DDBJ databases">
        <title>Huge and variable diversity of episymbiotic CPR bacteria and DPANN archaea in groundwater ecosystems.</title>
        <authorList>
            <person name="He C.Y."/>
            <person name="Keren R."/>
            <person name="Whittaker M."/>
            <person name="Farag I.F."/>
            <person name="Doudna J."/>
            <person name="Cate J.H.D."/>
            <person name="Banfield J.F."/>
        </authorList>
    </citation>
    <scope>NUCLEOTIDE SEQUENCE</scope>
    <source>
        <strain evidence="9">NC_groundwater_763_Ag_S-0.2um_68_21</strain>
    </source>
</reference>
<feature type="binding site" evidence="6">
    <location>
        <position position="107"/>
    </location>
    <ligand>
        <name>FMN</name>
        <dbReference type="ChEBI" id="CHEBI:58210"/>
    </ligand>
</feature>
<comment type="cofactor">
    <cofactor evidence="6">
        <name>FMN</name>
        <dbReference type="ChEBI" id="CHEBI:58210"/>
    </cofactor>
    <text evidence="6">Binds 1 FMN per subunit.</text>
</comment>
<feature type="binding site" evidence="6">
    <location>
        <position position="187"/>
    </location>
    <ligand>
        <name>FMN</name>
        <dbReference type="ChEBI" id="CHEBI:58210"/>
    </ligand>
</feature>
<accession>A0A932I4Y5</accession>
<evidence type="ECO:0000259" key="8">
    <source>
        <dbReference type="Pfam" id="PF10590"/>
    </source>
</evidence>
<dbReference type="EC" id="1.4.3.5" evidence="5"/>
<evidence type="ECO:0000256" key="3">
    <source>
        <dbReference type="ARBA" id="ARBA00022643"/>
    </source>
</evidence>
<protein>
    <recommendedName>
        <fullName evidence="5">Pyridoxamine 5'-phosphate oxidase</fullName>
        <ecNumber evidence="5">1.4.3.5</ecNumber>
    </recommendedName>
</protein>
<dbReference type="NCBIfam" id="TIGR00558">
    <property type="entry name" value="pdxH"/>
    <property type="match status" value="1"/>
</dbReference>
<dbReference type="GO" id="GO:0004733">
    <property type="term" value="F:pyridoxamine phosphate oxidase activity"/>
    <property type="evidence" value="ECO:0007669"/>
    <property type="project" value="UniProtKB-UniRule"/>
</dbReference>
<comment type="caution">
    <text evidence="9">The sequence shown here is derived from an EMBL/GenBank/DDBJ whole genome shotgun (WGS) entry which is preliminary data.</text>
</comment>
<evidence type="ECO:0000256" key="4">
    <source>
        <dbReference type="ARBA" id="ARBA00023002"/>
    </source>
</evidence>
<evidence type="ECO:0000256" key="6">
    <source>
        <dbReference type="PIRSR" id="PIRSR000190-2"/>
    </source>
</evidence>
<dbReference type="PANTHER" id="PTHR10851:SF0">
    <property type="entry name" value="PYRIDOXINE-5'-PHOSPHATE OXIDASE"/>
    <property type="match status" value="1"/>
</dbReference>
<feature type="binding site" evidence="6">
    <location>
        <begin position="58"/>
        <end position="63"/>
    </location>
    <ligand>
        <name>FMN</name>
        <dbReference type="ChEBI" id="CHEBI:58210"/>
    </ligand>
</feature>
<dbReference type="InterPro" id="IPR012349">
    <property type="entry name" value="Split_barrel_FMN-bd"/>
</dbReference>
<sequence length="215" mass="24205">MTDRIQALRGAPLDPGNVDPDPLAQFRRWYGEAAEAGQLQPDAMHLATVDEAGRPSGRMVLYKDPQEFRLGVAGFPFFTHTGSPKARDLAGNDGAALTFHWSVLGRQVRVRGEVRPLPDEAADRYFAGRPEGSKLGAWASPQSQPIESREALMARVEEVRRRFEGKPVPRPPHWGGYWLDPHEVEFWQHRDDRLHDRVLYALGAGGKWARRRLAP</sequence>
<dbReference type="PIRSF" id="PIRSF000190">
    <property type="entry name" value="Pyd_amn-ph_oxd"/>
    <property type="match status" value="1"/>
</dbReference>
<dbReference type="AlphaFoldDB" id="A0A932I4Y5"/>
<dbReference type="SUPFAM" id="SSF50475">
    <property type="entry name" value="FMN-binding split barrel"/>
    <property type="match status" value="1"/>
</dbReference>
<dbReference type="PANTHER" id="PTHR10851">
    <property type="entry name" value="PYRIDOXINE-5-PHOSPHATE OXIDASE"/>
    <property type="match status" value="1"/>
</dbReference>
<dbReference type="EMBL" id="JACPUR010000039">
    <property type="protein sequence ID" value="MBI3129244.1"/>
    <property type="molecule type" value="Genomic_DNA"/>
</dbReference>
<keyword evidence="3 6" id="KW-0288">FMN</keyword>
<evidence type="ECO:0000256" key="5">
    <source>
        <dbReference type="NCBIfam" id="TIGR00558"/>
    </source>
</evidence>
<evidence type="ECO:0000313" key="10">
    <source>
        <dbReference type="Proteomes" id="UP000782312"/>
    </source>
</evidence>
<gene>
    <name evidence="9" type="primary">pdxH</name>
    <name evidence="9" type="ORF">HYZ11_16675</name>
</gene>
<feature type="domain" description="Pyridoxamine 5'-phosphate oxidase N-terminal" evidence="7">
    <location>
        <begin position="38"/>
        <end position="160"/>
    </location>
</feature>
<proteinExistence type="inferred from homology"/>
<dbReference type="InterPro" id="IPR011576">
    <property type="entry name" value="Pyridox_Oxase_N"/>
</dbReference>
<feature type="binding site" evidence="6">
    <location>
        <position position="85"/>
    </location>
    <ligand>
        <name>FMN</name>
        <dbReference type="ChEBI" id="CHEBI:58210"/>
    </ligand>
</feature>
<keyword evidence="4 9" id="KW-0560">Oxidoreductase</keyword>
<dbReference type="GO" id="GO:0010181">
    <property type="term" value="F:FMN binding"/>
    <property type="evidence" value="ECO:0007669"/>
    <property type="project" value="UniProtKB-UniRule"/>
</dbReference>
<comment type="similarity">
    <text evidence="1">Belongs to the pyridoxamine 5'-phosphate oxidase family.</text>
</comment>
<dbReference type="GO" id="GO:0008615">
    <property type="term" value="P:pyridoxine biosynthetic process"/>
    <property type="evidence" value="ECO:0007669"/>
    <property type="project" value="UniProtKB-UniRule"/>
</dbReference>
<feature type="domain" description="Pyridoxine 5'-phosphate oxidase dimerisation C-terminal" evidence="8">
    <location>
        <begin position="174"/>
        <end position="215"/>
    </location>
</feature>
<organism evidence="9 10">
    <name type="scientific">Tectimicrobiota bacterium</name>
    <dbReference type="NCBI Taxonomy" id="2528274"/>
    <lineage>
        <taxon>Bacteria</taxon>
        <taxon>Pseudomonadati</taxon>
        <taxon>Nitrospinota/Tectimicrobiota group</taxon>
        <taxon>Candidatus Tectimicrobiota</taxon>
    </lineage>
</organism>
<evidence type="ECO:0000259" key="7">
    <source>
        <dbReference type="Pfam" id="PF01243"/>
    </source>
</evidence>
<feature type="binding site" evidence="6">
    <location>
        <begin position="142"/>
        <end position="143"/>
    </location>
    <ligand>
        <name>FMN</name>
        <dbReference type="ChEBI" id="CHEBI:58210"/>
    </ligand>
</feature>
<dbReference type="Pfam" id="PF01243">
    <property type="entry name" value="PNPOx_N"/>
    <property type="match status" value="1"/>
</dbReference>
<name>A0A932I4Y5_UNCTE</name>